<reference evidence="1 2" key="1">
    <citation type="submission" date="2019-02" db="EMBL/GenBank/DDBJ databases">
        <title>Sequencing the genomes of 1000 actinobacteria strains.</title>
        <authorList>
            <person name="Klenk H.-P."/>
        </authorList>
    </citation>
    <scope>NUCLEOTIDE SEQUENCE [LARGE SCALE GENOMIC DNA]</scope>
    <source>
        <strain evidence="1 2">DSM 44509</strain>
    </source>
</reference>
<dbReference type="RefSeq" id="WP_104527177.1">
    <property type="nucleotide sequence ID" value="NZ_POQT01000004.1"/>
</dbReference>
<accession>A0A4V2G1W1</accession>
<comment type="caution">
    <text evidence="1">The sequence shown here is derived from an EMBL/GenBank/DDBJ whole genome shotgun (WGS) entry which is preliminary data.</text>
</comment>
<dbReference type="Proteomes" id="UP000292507">
    <property type="component" value="Unassembled WGS sequence"/>
</dbReference>
<dbReference type="Gene3D" id="3.30.300.20">
    <property type="match status" value="2"/>
</dbReference>
<organism evidence="1 2">
    <name type="scientific">Blastococcus saxobsidens</name>
    <dbReference type="NCBI Taxonomy" id="138336"/>
    <lineage>
        <taxon>Bacteria</taxon>
        <taxon>Bacillati</taxon>
        <taxon>Actinomycetota</taxon>
        <taxon>Actinomycetes</taxon>
        <taxon>Geodermatophilales</taxon>
        <taxon>Geodermatophilaceae</taxon>
        <taxon>Blastococcus</taxon>
    </lineage>
</organism>
<protein>
    <submittedName>
        <fullName evidence="1">Organic hydroperoxide reductase OsmC/OhrA</fullName>
    </submittedName>
</protein>
<dbReference type="EMBL" id="SHKV01000001">
    <property type="protein sequence ID" value="RZU30796.1"/>
    <property type="molecule type" value="Genomic_DNA"/>
</dbReference>
<dbReference type="SUPFAM" id="SSF82784">
    <property type="entry name" value="OsmC-like"/>
    <property type="match status" value="2"/>
</dbReference>
<proteinExistence type="predicted"/>
<sequence>MTTDRTSTPANVLGEDPRPRFFAFEDPSRFELAPPGARRDVAVRTFVRSLEGMQKEALVVSSASGRGWRLTSDEGPYLAGYDEAPFPLAFLDAGMVASYANEVTALAAQRGIALPGLRLTLDNHYTMEGSAVRGTMVGGALAPELTIEVEAGADQAALRSLGADAIDASPLNGLLRGQLESLFTLTHNGEPLEPSRVAALEGAALPDAEDRYDEIAVDGPPEAPELMRRTGSAELHEGDGGSNSSLRAEQKRALHVRGVCTVRADGVKVIDVQLLEPSGSRFRFLSDEPVGAGGQGLAPDAATLISAGIAFCFMTQFGRYAAITKKRLGRYRIIQDTHVSLGGASGGTGLAGGADPVETHVHLESQEDDEFARTLLDMGEQTCFLHALCRTDLKTRLRWSSTVAVPAAGA</sequence>
<evidence type="ECO:0000313" key="2">
    <source>
        <dbReference type="Proteomes" id="UP000292507"/>
    </source>
</evidence>
<dbReference type="InterPro" id="IPR015946">
    <property type="entry name" value="KH_dom-like_a/b"/>
</dbReference>
<name>A0A4V2G1W1_9ACTN</name>
<dbReference type="OrthoDB" id="5540854at2"/>
<keyword evidence="2" id="KW-1185">Reference proteome</keyword>
<dbReference type="AlphaFoldDB" id="A0A4V2G1W1"/>
<gene>
    <name evidence="1" type="ORF">BKA19_0424</name>
</gene>
<evidence type="ECO:0000313" key="1">
    <source>
        <dbReference type="EMBL" id="RZU30796.1"/>
    </source>
</evidence>
<dbReference type="InterPro" id="IPR036102">
    <property type="entry name" value="OsmC/Ohrsf"/>
</dbReference>